<reference evidence="10 11" key="1">
    <citation type="submission" date="2021-07" db="EMBL/GenBank/DDBJ databases">
        <title>The Aristolochia fimbriata genome: insights into angiosperm evolution, floral development and chemical biosynthesis.</title>
        <authorList>
            <person name="Jiao Y."/>
        </authorList>
    </citation>
    <scope>NUCLEOTIDE SEQUENCE [LARGE SCALE GENOMIC DNA]</scope>
    <source>
        <strain evidence="10">IBCAS-2021</strain>
        <tissue evidence="10">Leaf</tissue>
    </source>
</reference>
<evidence type="ECO:0000259" key="9">
    <source>
        <dbReference type="PROSITE" id="PS50011"/>
    </source>
</evidence>
<dbReference type="PANTHER" id="PTHR27009">
    <property type="entry name" value="RUST RESISTANCE KINASE LR10-RELATED"/>
    <property type="match status" value="1"/>
</dbReference>
<evidence type="ECO:0000256" key="7">
    <source>
        <dbReference type="ARBA" id="ARBA00023180"/>
    </source>
</evidence>
<dbReference type="SUPFAM" id="SSF56112">
    <property type="entry name" value="Protein kinase-like (PK-like)"/>
    <property type="match status" value="1"/>
</dbReference>
<evidence type="ECO:0000256" key="4">
    <source>
        <dbReference type="ARBA" id="ARBA00022729"/>
    </source>
</evidence>
<evidence type="ECO:0000256" key="2">
    <source>
        <dbReference type="ARBA" id="ARBA00022527"/>
    </source>
</evidence>
<keyword evidence="2" id="KW-0418">Kinase</keyword>
<keyword evidence="6" id="KW-0472">Membrane</keyword>
<evidence type="ECO:0000256" key="6">
    <source>
        <dbReference type="ARBA" id="ARBA00023136"/>
    </source>
</evidence>
<feature type="region of interest" description="Disordered" evidence="8">
    <location>
        <begin position="24"/>
        <end position="43"/>
    </location>
</feature>
<keyword evidence="2" id="KW-0723">Serine/threonine-protein kinase</keyword>
<feature type="region of interest" description="Disordered" evidence="8">
    <location>
        <begin position="285"/>
        <end position="307"/>
    </location>
</feature>
<organism evidence="10 11">
    <name type="scientific">Aristolochia fimbriata</name>
    <name type="common">White veined hardy Dutchman's pipe vine</name>
    <dbReference type="NCBI Taxonomy" id="158543"/>
    <lineage>
        <taxon>Eukaryota</taxon>
        <taxon>Viridiplantae</taxon>
        <taxon>Streptophyta</taxon>
        <taxon>Embryophyta</taxon>
        <taxon>Tracheophyta</taxon>
        <taxon>Spermatophyta</taxon>
        <taxon>Magnoliopsida</taxon>
        <taxon>Magnoliidae</taxon>
        <taxon>Piperales</taxon>
        <taxon>Aristolochiaceae</taxon>
        <taxon>Aristolochia</taxon>
    </lineage>
</organism>
<keyword evidence="11" id="KW-1185">Reference proteome</keyword>
<dbReference type="GO" id="GO:0004674">
    <property type="term" value="F:protein serine/threonine kinase activity"/>
    <property type="evidence" value="ECO:0007669"/>
    <property type="project" value="UniProtKB-KW"/>
</dbReference>
<dbReference type="InterPro" id="IPR025558">
    <property type="entry name" value="DUF4283"/>
</dbReference>
<dbReference type="GO" id="GO:0016020">
    <property type="term" value="C:membrane"/>
    <property type="evidence" value="ECO:0007669"/>
    <property type="project" value="UniProtKB-SubCell"/>
</dbReference>
<dbReference type="Pfam" id="PF07714">
    <property type="entry name" value="PK_Tyr_Ser-Thr"/>
    <property type="match status" value="1"/>
</dbReference>
<dbReference type="Gene3D" id="3.30.200.20">
    <property type="entry name" value="Phosphorylase Kinase, domain 1"/>
    <property type="match status" value="1"/>
</dbReference>
<dbReference type="InterPro" id="IPR011009">
    <property type="entry name" value="Kinase-like_dom_sf"/>
</dbReference>
<dbReference type="GO" id="GO:0005524">
    <property type="term" value="F:ATP binding"/>
    <property type="evidence" value="ECO:0007669"/>
    <property type="project" value="InterPro"/>
</dbReference>
<evidence type="ECO:0000313" key="10">
    <source>
        <dbReference type="EMBL" id="KAG9452258.1"/>
    </source>
</evidence>
<keyword evidence="4" id="KW-0732">Signal</keyword>
<dbReference type="Pfam" id="PF14111">
    <property type="entry name" value="DUF4283"/>
    <property type="match status" value="1"/>
</dbReference>
<keyword evidence="5" id="KW-1133">Transmembrane helix</keyword>
<accession>A0AAV7ETU7</accession>
<evidence type="ECO:0000256" key="5">
    <source>
        <dbReference type="ARBA" id="ARBA00022989"/>
    </source>
</evidence>
<feature type="compositionally biased region" description="Basic and acidic residues" evidence="8">
    <location>
        <begin position="289"/>
        <end position="298"/>
    </location>
</feature>
<proteinExistence type="predicted"/>
<keyword evidence="7" id="KW-0325">Glycoprotein</keyword>
<name>A0AAV7ETU7_ARIFI</name>
<dbReference type="PROSITE" id="PS50011">
    <property type="entry name" value="PROTEIN_KINASE_DOM"/>
    <property type="match status" value="1"/>
</dbReference>
<feature type="domain" description="Protein kinase" evidence="9">
    <location>
        <begin position="483"/>
        <end position="741"/>
    </location>
</feature>
<evidence type="ECO:0000313" key="11">
    <source>
        <dbReference type="Proteomes" id="UP000825729"/>
    </source>
</evidence>
<comment type="subcellular location">
    <subcellularLocation>
        <location evidence="1">Membrane</location>
        <topology evidence="1">Single-pass type I membrane protein</topology>
    </subcellularLocation>
</comment>
<dbReference type="InterPro" id="IPR045874">
    <property type="entry name" value="LRK10/LRL21-25-like"/>
</dbReference>
<feature type="region of interest" description="Disordered" evidence="8">
    <location>
        <begin position="334"/>
        <end position="384"/>
    </location>
</feature>
<evidence type="ECO:0000256" key="8">
    <source>
        <dbReference type="SAM" id="MobiDB-lite"/>
    </source>
</evidence>
<dbReference type="EMBL" id="JAINDJ010000003">
    <property type="protein sequence ID" value="KAG9452258.1"/>
    <property type="molecule type" value="Genomic_DNA"/>
</dbReference>
<evidence type="ECO:0000256" key="3">
    <source>
        <dbReference type="ARBA" id="ARBA00022692"/>
    </source>
</evidence>
<dbReference type="InterPro" id="IPR000719">
    <property type="entry name" value="Prot_kinase_dom"/>
</dbReference>
<keyword evidence="3" id="KW-0812">Transmembrane</keyword>
<sequence length="749" mass="83937">MNLCDQICNQTTIYYSQGRYSRNWTSPNARSPKKPKRGKESTKEWVARAFSSEAAATAERDSASATASALANGNGSSENSSKNGKPAVFFQKSLVDSINDDKFKFCLVGKFPKWRPGLSQIRDWVSSKWKLKGEWSITLLDHRHVFIRLDNEADMLHVWSRNRWFVGGHPMRVFKWFSTFVPSKGEPSTAAIWVSFPSLPVAFFQEELLFPIASVAGKVFAMDGPTRNLSRTNLARVCVEVDLLKELPRQVWVGVGEEGFWQDICYHRLPSYCINCREQGHSSRACQAKRGDSQRESAKSNYGRESGGAKRVRICPILEDDAGGKQSMLLGSSQTSLWKDEDEETLQSSSVSSEETDDERKEATTHKGECSNAAHQSLSADNYSSEIMVNQETDVLRKSGSSVTEPKGEILGAEARTNLQIVSQSEENRESIARIMQKFPPTRLKRVNFLLRSRQKDSMPEALRLSLSHLEKFKYSEIKKMTNSFGDIIGKEGFSSVFKGKLPNGQEVAVKVRRTSSPEVEEFLKEIQVLSNTSHSNIIKLLGFCWEGSSRILVYEFMSGGSLAEITYPEERSTSAEQSKGFCEIAVGVARGLEYLHREFDPPILHLHINPLNILLDKDLRPKIKGLGRAHVSSDSDPTVSGTVGYNPPEFYRPWRVSSESDVYSYGITLLEMTLGKGGRNPQWVRRRVIGEGGIKEFAREETQRKMAIVGIWCTLYDPALRPSFSKVIEMLEGSANDLSLPSSFSSSS</sequence>
<comment type="caution">
    <text evidence="10">The sequence shown here is derived from an EMBL/GenBank/DDBJ whole genome shotgun (WGS) entry which is preliminary data.</text>
</comment>
<protein>
    <recommendedName>
        <fullName evidence="9">Protein kinase domain-containing protein</fullName>
    </recommendedName>
</protein>
<feature type="compositionally biased region" description="Polar residues" evidence="8">
    <location>
        <begin position="373"/>
        <end position="384"/>
    </location>
</feature>
<feature type="compositionally biased region" description="Basic and acidic residues" evidence="8">
    <location>
        <begin position="358"/>
        <end position="369"/>
    </location>
</feature>
<keyword evidence="2" id="KW-0808">Transferase</keyword>
<gene>
    <name evidence="10" type="ORF">H6P81_005162</name>
</gene>
<dbReference type="AlphaFoldDB" id="A0AAV7ETU7"/>
<dbReference type="Proteomes" id="UP000825729">
    <property type="component" value="Unassembled WGS sequence"/>
</dbReference>
<evidence type="ECO:0000256" key="1">
    <source>
        <dbReference type="ARBA" id="ARBA00004479"/>
    </source>
</evidence>
<dbReference type="InterPro" id="IPR001245">
    <property type="entry name" value="Ser-Thr/Tyr_kinase_cat_dom"/>
</dbReference>
<dbReference type="Gene3D" id="1.10.510.10">
    <property type="entry name" value="Transferase(Phosphotransferase) domain 1"/>
    <property type="match status" value="1"/>
</dbReference>